<evidence type="ECO:0000259" key="16">
    <source>
        <dbReference type="Pfam" id="PF07732"/>
    </source>
</evidence>
<dbReference type="InterPro" id="IPR011706">
    <property type="entry name" value="Cu-oxidase_C"/>
</dbReference>
<keyword evidence="7 13" id="KW-0964">Secreted</keyword>
<dbReference type="Gene3D" id="2.60.40.420">
    <property type="entry name" value="Cupredoxins - blue copper proteins"/>
    <property type="match status" value="3"/>
</dbReference>
<comment type="function">
    <text evidence="2 13">Lignin degradation and detoxification of lignin-derived products.</text>
</comment>
<dbReference type="NCBIfam" id="TIGR03389">
    <property type="entry name" value="laccase"/>
    <property type="match status" value="1"/>
</dbReference>
<dbReference type="Pfam" id="PF00394">
    <property type="entry name" value="Cu-oxidase"/>
    <property type="match status" value="1"/>
</dbReference>
<keyword evidence="9 13" id="KW-0677">Repeat</keyword>
<comment type="catalytic activity">
    <reaction evidence="1 13">
        <text>4 hydroquinone + O2 = 4 benzosemiquinone + 2 H2O</text>
        <dbReference type="Rhea" id="RHEA:11276"/>
        <dbReference type="ChEBI" id="CHEBI:15377"/>
        <dbReference type="ChEBI" id="CHEBI:15379"/>
        <dbReference type="ChEBI" id="CHEBI:17594"/>
        <dbReference type="ChEBI" id="CHEBI:17977"/>
        <dbReference type="EC" id="1.10.3.2"/>
    </reaction>
</comment>
<dbReference type="GO" id="GO:0048046">
    <property type="term" value="C:apoplast"/>
    <property type="evidence" value="ECO:0007669"/>
    <property type="project" value="UniProtKB-SubCell"/>
</dbReference>
<dbReference type="InterPro" id="IPR017761">
    <property type="entry name" value="Laccase"/>
</dbReference>
<evidence type="ECO:0000256" key="7">
    <source>
        <dbReference type="ARBA" id="ARBA00022525"/>
    </source>
</evidence>
<keyword evidence="8 13" id="KW-0479">Metal-binding</keyword>
<dbReference type="FunFam" id="2.60.40.420:FF:000049">
    <property type="entry name" value="Laccase"/>
    <property type="match status" value="1"/>
</dbReference>
<dbReference type="GO" id="GO:0046274">
    <property type="term" value="P:lignin catabolic process"/>
    <property type="evidence" value="ECO:0007669"/>
    <property type="project" value="UniProtKB-KW"/>
</dbReference>
<evidence type="ECO:0000256" key="11">
    <source>
        <dbReference type="ARBA" id="ARBA00023008"/>
    </source>
</evidence>
<dbReference type="AlphaFoldDB" id="A0A8J5FUD2"/>
<protein>
    <recommendedName>
        <fullName evidence="5 13">Laccase</fullName>
        <ecNumber evidence="5 13">1.10.3.2</ecNumber>
    </recommendedName>
    <alternativeName>
        <fullName evidence="13">Benzenediol:oxygen oxidoreductase</fullName>
    </alternativeName>
    <alternativeName>
        <fullName evidence="13">Diphenol oxidase</fullName>
    </alternativeName>
    <alternativeName>
        <fullName evidence="13">Urishiol oxidase</fullName>
    </alternativeName>
</protein>
<evidence type="ECO:0000313" key="18">
    <source>
        <dbReference type="Proteomes" id="UP000734854"/>
    </source>
</evidence>
<evidence type="ECO:0000259" key="15">
    <source>
        <dbReference type="Pfam" id="PF07731"/>
    </source>
</evidence>
<keyword evidence="6 13" id="KW-0052">Apoplast</keyword>
<dbReference type="PANTHER" id="PTHR11709:SF370">
    <property type="entry name" value="LACCASE-4"/>
    <property type="match status" value="1"/>
</dbReference>
<dbReference type="InterPro" id="IPR034289">
    <property type="entry name" value="CuRO_3_LCC"/>
</dbReference>
<dbReference type="SUPFAM" id="SSF49503">
    <property type="entry name" value="Cupredoxins"/>
    <property type="match status" value="3"/>
</dbReference>
<gene>
    <name evidence="17" type="ORF">ZIOFF_052347</name>
</gene>
<evidence type="ECO:0000259" key="14">
    <source>
        <dbReference type="Pfam" id="PF00394"/>
    </source>
</evidence>
<dbReference type="GO" id="GO:0005507">
    <property type="term" value="F:copper ion binding"/>
    <property type="evidence" value="ECO:0007669"/>
    <property type="project" value="InterPro"/>
</dbReference>
<feature type="domain" description="Plastocyanin-like" evidence="15">
    <location>
        <begin position="437"/>
        <end position="569"/>
    </location>
</feature>
<evidence type="ECO:0000256" key="13">
    <source>
        <dbReference type="RuleBase" id="RU361119"/>
    </source>
</evidence>
<evidence type="ECO:0000256" key="6">
    <source>
        <dbReference type="ARBA" id="ARBA00022523"/>
    </source>
</evidence>
<evidence type="ECO:0000313" key="17">
    <source>
        <dbReference type="EMBL" id="KAG6491015.1"/>
    </source>
</evidence>
<dbReference type="InterPro" id="IPR034288">
    <property type="entry name" value="CuRO_1_LCC"/>
</dbReference>
<comment type="similarity">
    <text evidence="4 13">Belongs to the multicopper oxidase family.</text>
</comment>
<dbReference type="InterPro" id="IPR002355">
    <property type="entry name" value="Cu_oxidase_Cu_BS"/>
</dbReference>
<dbReference type="PROSITE" id="PS00080">
    <property type="entry name" value="MULTICOPPER_OXIDASE2"/>
    <property type="match status" value="1"/>
</dbReference>
<keyword evidence="10 13" id="KW-0560">Oxidoreductase</keyword>
<dbReference type="Pfam" id="PF07732">
    <property type="entry name" value="Cu-oxidase_3"/>
    <property type="match status" value="1"/>
</dbReference>
<feature type="domain" description="Plastocyanin-like" evidence="16">
    <location>
        <begin position="57"/>
        <end position="169"/>
    </location>
</feature>
<dbReference type="PANTHER" id="PTHR11709">
    <property type="entry name" value="MULTI-COPPER OXIDASE"/>
    <property type="match status" value="1"/>
</dbReference>
<keyword evidence="13" id="KW-0732">Signal</keyword>
<comment type="subcellular location">
    <subcellularLocation>
        <location evidence="3 13">Secreted</location>
        <location evidence="3 13">Extracellular space</location>
        <location evidence="3 13">Apoplast</location>
    </subcellularLocation>
</comment>
<evidence type="ECO:0000256" key="1">
    <source>
        <dbReference type="ARBA" id="ARBA00000349"/>
    </source>
</evidence>
<feature type="chain" id="PRO_5035337347" description="Laccase" evidence="13">
    <location>
        <begin position="25"/>
        <end position="586"/>
    </location>
</feature>
<dbReference type="InterPro" id="IPR001117">
    <property type="entry name" value="Cu-oxidase_2nd"/>
</dbReference>
<evidence type="ECO:0000256" key="9">
    <source>
        <dbReference type="ARBA" id="ARBA00022737"/>
    </source>
</evidence>
<dbReference type="Pfam" id="PF07731">
    <property type="entry name" value="Cu-oxidase_2"/>
    <property type="match status" value="1"/>
</dbReference>
<reference evidence="17 18" key="1">
    <citation type="submission" date="2020-08" db="EMBL/GenBank/DDBJ databases">
        <title>Plant Genome Project.</title>
        <authorList>
            <person name="Zhang R.-G."/>
        </authorList>
    </citation>
    <scope>NUCLEOTIDE SEQUENCE [LARGE SCALE GENOMIC DNA]</scope>
    <source>
        <tissue evidence="17">Rhizome</tissue>
    </source>
</reference>
<comment type="caution">
    <text evidence="17">The sequence shown here is derived from an EMBL/GenBank/DDBJ whole genome shotgun (WGS) entry which is preliminary data.</text>
</comment>
<dbReference type="InterPro" id="IPR008972">
    <property type="entry name" value="Cupredoxin"/>
</dbReference>
<dbReference type="FunFam" id="2.60.40.420:FF:000062">
    <property type="entry name" value="Laccase"/>
    <property type="match status" value="1"/>
</dbReference>
<dbReference type="InterPro" id="IPR034285">
    <property type="entry name" value="CuRO_2_LCC"/>
</dbReference>
<evidence type="ECO:0000256" key="4">
    <source>
        <dbReference type="ARBA" id="ARBA00010609"/>
    </source>
</evidence>
<dbReference type="InterPro" id="IPR033138">
    <property type="entry name" value="Cu_oxidase_CS"/>
</dbReference>
<name>A0A8J5FUD2_ZINOF</name>
<dbReference type="InterPro" id="IPR045087">
    <property type="entry name" value="Cu-oxidase_fam"/>
</dbReference>
<feature type="signal peptide" evidence="13">
    <location>
        <begin position="1"/>
        <end position="24"/>
    </location>
</feature>
<dbReference type="Proteomes" id="UP000734854">
    <property type="component" value="Unassembled WGS sequence"/>
</dbReference>
<dbReference type="EC" id="1.10.3.2" evidence="5 13"/>
<comment type="cofactor">
    <cofactor evidence="13">
        <name>Cu cation</name>
        <dbReference type="ChEBI" id="CHEBI:23378"/>
    </cofactor>
    <text evidence="13">Binds 4 Cu cations per monomer.</text>
</comment>
<dbReference type="EMBL" id="JACMSC010000014">
    <property type="protein sequence ID" value="KAG6491015.1"/>
    <property type="molecule type" value="Genomic_DNA"/>
</dbReference>
<feature type="domain" description="Plastocyanin-like" evidence="14">
    <location>
        <begin position="183"/>
        <end position="338"/>
    </location>
</feature>
<dbReference type="GO" id="GO:0052716">
    <property type="term" value="F:hydroquinone:oxygen oxidoreductase activity"/>
    <property type="evidence" value="ECO:0007669"/>
    <property type="project" value="UniProtKB-EC"/>
</dbReference>
<evidence type="ECO:0000256" key="5">
    <source>
        <dbReference type="ARBA" id="ARBA00012297"/>
    </source>
</evidence>
<dbReference type="CDD" id="cd13897">
    <property type="entry name" value="CuRO_3_LCC_plant"/>
    <property type="match status" value="1"/>
</dbReference>
<evidence type="ECO:0000256" key="8">
    <source>
        <dbReference type="ARBA" id="ARBA00022723"/>
    </source>
</evidence>
<sequence>MEACSWHVRVLVVALCLLPLASEGRTRHYKFNVSMASACKLSIYTGMEMKKILPVQVMEKNYTRLCSTKSIVTVNGKFPGPTLYAREGDNVLVKVVNHVDRNVTIHWHGVRQLLTAWHDGPAYITQCPIRPGGSFVYNFTITGQRGTLLWHAHILWLRATVHGAIVILPELGVPYPFPAPDEESILVLAEWWKSDTEAVINEALKSGQGPNVSDSHTINGYAGGPVSACSSSRKDGFTLVVEQGKTYLLRLVNAALNENLFFKVAGHRLTVVEVDATYVKPFATDTILITPGQTTNVLFSADQGRGGRYLVTASPFSDSPLVAVDNRTATATLQYSNSASTASLTAAALPPQNSTTTASGFLDALRSLNSRAYPARVPAPVDRSLMFTVGLGTNLCASCVNGSRLVAGLNNVTFTMPTTALLQAHYFNVSGVFTDDFPGHPPVAFNYTGSGPNNTQTMNGTRLYRLPYNASVQLVLQDTGIIGTESHPVHLHGHNFFVVGRGTGNYDTTASPPKFNLVDPVERNTMAVPAGGWIAIRFIANNPGVWFLHCHFEVHTTWGLKMAFVVDDGDGPNESLPPPPKDLPSC</sequence>
<evidence type="ECO:0000256" key="10">
    <source>
        <dbReference type="ARBA" id="ARBA00023002"/>
    </source>
</evidence>
<keyword evidence="11 13" id="KW-0186">Copper</keyword>
<evidence type="ECO:0000256" key="12">
    <source>
        <dbReference type="ARBA" id="ARBA00023185"/>
    </source>
</evidence>
<dbReference type="CDD" id="cd13849">
    <property type="entry name" value="CuRO_1_LCC_plant"/>
    <property type="match status" value="1"/>
</dbReference>
<keyword evidence="12 13" id="KW-0439">Lignin degradation</keyword>
<dbReference type="CDD" id="cd13875">
    <property type="entry name" value="CuRO_2_LCC_plant"/>
    <property type="match status" value="1"/>
</dbReference>
<dbReference type="InterPro" id="IPR011707">
    <property type="entry name" value="Cu-oxidase-like_N"/>
</dbReference>
<dbReference type="PROSITE" id="PS00079">
    <property type="entry name" value="MULTICOPPER_OXIDASE1"/>
    <property type="match status" value="1"/>
</dbReference>
<proteinExistence type="inferred from homology"/>
<organism evidence="17 18">
    <name type="scientific">Zingiber officinale</name>
    <name type="common">Ginger</name>
    <name type="synonym">Amomum zingiber</name>
    <dbReference type="NCBI Taxonomy" id="94328"/>
    <lineage>
        <taxon>Eukaryota</taxon>
        <taxon>Viridiplantae</taxon>
        <taxon>Streptophyta</taxon>
        <taxon>Embryophyta</taxon>
        <taxon>Tracheophyta</taxon>
        <taxon>Spermatophyta</taxon>
        <taxon>Magnoliopsida</taxon>
        <taxon>Liliopsida</taxon>
        <taxon>Zingiberales</taxon>
        <taxon>Zingiberaceae</taxon>
        <taxon>Zingiber</taxon>
    </lineage>
</organism>
<evidence type="ECO:0000256" key="3">
    <source>
        <dbReference type="ARBA" id="ARBA00004271"/>
    </source>
</evidence>
<accession>A0A8J5FUD2</accession>
<evidence type="ECO:0000256" key="2">
    <source>
        <dbReference type="ARBA" id="ARBA00002075"/>
    </source>
</evidence>
<keyword evidence="18" id="KW-1185">Reference proteome</keyword>